<feature type="transmembrane region" description="Helical" evidence="2">
    <location>
        <begin position="293"/>
        <end position="318"/>
    </location>
</feature>
<dbReference type="AlphaFoldDB" id="A0A0Q9WC91"/>
<evidence type="ECO:0000256" key="1">
    <source>
        <dbReference type="SAM" id="MobiDB-lite"/>
    </source>
</evidence>
<organism evidence="3 4">
    <name type="scientific">Drosophila virilis</name>
    <name type="common">Fruit fly</name>
    <dbReference type="NCBI Taxonomy" id="7244"/>
    <lineage>
        <taxon>Eukaryota</taxon>
        <taxon>Metazoa</taxon>
        <taxon>Ecdysozoa</taxon>
        <taxon>Arthropoda</taxon>
        <taxon>Hexapoda</taxon>
        <taxon>Insecta</taxon>
        <taxon>Pterygota</taxon>
        <taxon>Neoptera</taxon>
        <taxon>Endopterygota</taxon>
        <taxon>Diptera</taxon>
        <taxon>Brachycera</taxon>
        <taxon>Muscomorpha</taxon>
        <taxon>Ephydroidea</taxon>
        <taxon>Drosophilidae</taxon>
        <taxon>Drosophila</taxon>
    </lineage>
</organism>
<evidence type="ECO:0000256" key="2">
    <source>
        <dbReference type="SAM" id="Phobius"/>
    </source>
</evidence>
<feature type="region of interest" description="Disordered" evidence="1">
    <location>
        <begin position="123"/>
        <end position="224"/>
    </location>
</feature>
<feature type="compositionally biased region" description="Basic and acidic residues" evidence="1">
    <location>
        <begin position="131"/>
        <end position="143"/>
    </location>
</feature>
<keyword evidence="2" id="KW-0812">Transmembrane</keyword>
<keyword evidence="4" id="KW-1185">Reference proteome</keyword>
<dbReference type="Proteomes" id="UP000008792">
    <property type="component" value="Unassembled WGS sequence"/>
</dbReference>
<feature type="compositionally biased region" description="Low complexity" evidence="1">
    <location>
        <begin position="158"/>
        <end position="217"/>
    </location>
</feature>
<gene>
    <name evidence="3" type="primary">Dvir\GJ26409</name>
    <name evidence="3" type="ORF">Dvir_GJ26409</name>
</gene>
<proteinExistence type="predicted"/>
<name>A0A0Q9WC91_DROVI</name>
<feature type="transmembrane region" description="Helical" evidence="2">
    <location>
        <begin position="354"/>
        <end position="377"/>
    </location>
</feature>
<dbReference type="InParanoid" id="A0A0Q9WC91"/>
<feature type="region of interest" description="Disordered" evidence="1">
    <location>
        <begin position="51"/>
        <end position="92"/>
    </location>
</feature>
<accession>A0A0Q9WC91</accession>
<reference evidence="3 4" key="1">
    <citation type="journal article" date="2007" name="Nature">
        <title>Evolution of genes and genomes on the Drosophila phylogeny.</title>
        <authorList>
            <consortium name="Drosophila 12 Genomes Consortium"/>
            <person name="Clark A.G."/>
            <person name="Eisen M.B."/>
            <person name="Smith D.R."/>
            <person name="Bergman C.M."/>
            <person name="Oliver B."/>
            <person name="Markow T.A."/>
            <person name="Kaufman T.C."/>
            <person name="Kellis M."/>
            <person name="Gelbart W."/>
            <person name="Iyer V.N."/>
            <person name="Pollard D.A."/>
            <person name="Sackton T.B."/>
            <person name="Larracuente A.M."/>
            <person name="Singh N.D."/>
            <person name="Abad J.P."/>
            <person name="Abt D.N."/>
            <person name="Adryan B."/>
            <person name="Aguade M."/>
            <person name="Akashi H."/>
            <person name="Anderson W.W."/>
            <person name="Aquadro C.F."/>
            <person name="Ardell D.H."/>
            <person name="Arguello R."/>
            <person name="Artieri C.G."/>
            <person name="Barbash D.A."/>
            <person name="Barker D."/>
            <person name="Barsanti P."/>
            <person name="Batterham P."/>
            <person name="Batzoglou S."/>
            <person name="Begun D."/>
            <person name="Bhutkar A."/>
            <person name="Blanco E."/>
            <person name="Bosak S.A."/>
            <person name="Bradley R.K."/>
            <person name="Brand A.D."/>
            <person name="Brent M.R."/>
            <person name="Brooks A.N."/>
            <person name="Brown R.H."/>
            <person name="Butlin R.K."/>
            <person name="Caggese C."/>
            <person name="Calvi B.R."/>
            <person name="Bernardo de Carvalho A."/>
            <person name="Caspi A."/>
            <person name="Castrezana S."/>
            <person name="Celniker S.E."/>
            <person name="Chang J.L."/>
            <person name="Chapple C."/>
            <person name="Chatterji S."/>
            <person name="Chinwalla A."/>
            <person name="Civetta A."/>
            <person name="Clifton S.W."/>
            <person name="Comeron J.M."/>
            <person name="Costello J.C."/>
            <person name="Coyne J.A."/>
            <person name="Daub J."/>
            <person name="David R.G."/>
            <person name="Delcher A.L."/>
            <person name="Delehaunty K."/>
            <person name="Do C.B."/>
            <person name="Ebling H."/>
            <person name="Edwards K."/>
            <person name="Eickbush T."/>
            <person name="Evans J.D."/>
            <person name="Filipski A."/>
            <person name="Findeiss S."/>
            <person name="Freyhult E."/>
            <person name="Fulton L."/>
            <person name="Fulton R."/>
            <person name="Garcia A.C."/>
            <person name="Gardiner A."/>
            <person name="Garfield D.A."/>
            <person name="Garvin B.E."/>
            <person name="Gibson G."/>
            <person name="Gilbert D."/>
            <person name="Gnerre S."/>
            <person name="Godfrey J."/>
            <person name="Good R."/>
            <person name="Gotea V."/>
            <person name="Gravely B."/>
            <person name="Greenberg A.J."/>
            <person name="Griffiths-Jones S."/>
            <person name="Gross S."/>
            <person name="Guigo R."/>
            <person name="Gustafson E.A."/>
            <person name="Haerty W."/>
            <person name="Hahn M.W."/>
            <person name="Halligan D.L."/>
            <person name="Halpern A.L."/>
            <person name="Halter G.M."/>
            <person name="Han M.V."/>
            <person name="Heger A."/>
            <person name="Hillier L."/>
            <person name="Hinrichs A.S."/>
            <person name="Holmes I."/>
            <person name="Hoskins R.A."/>
            <person name="Hubisz M.J."/>
            <person name="Hultmark D."/>
            <person name="Huntley M.A."/>
            <person name="Jaffe D.B."/>
            <person name="Jagadeeshan S."/>
            <person name="Jeck W.R."/>
            <person name="Johnson J."/>
            <person name="Jones C.D."/>
            <person name="Jordan W.C."/>
            <person name="Karpen G.H."/>
            <person name="Kataoka E."/>
            <person name="Keightley P.D."/>
            <person name="Kheradpour P."/>
            <person name="Kirkness E.F."/>
            <person name="Koerich L.B."/>
            <person name="Kristiansen K."/>
            <person name="Kudrna D."/>
            <person name="Kulathinal R.J."/>
            <person name="Kumar S."/>
            <person name="Kwok R."/>
            <person name="Lander E."/>
            <person name="Langley C.H."/>
            <person name="Lapoint R."/>
            <person name="Lazzaro B.P."/>
            <person name="Lee S.J."/>
            <person name="Levesque L."/>
            <person name="Li R."/>
            <person name="Lin C.F."/>
            <person name="Lin M.F."/>
            <person name="Lindblad-Toh K."/>
            <person name="Llopart A."/>
            <person name="Long M."/>
            <person name="Low L."/>
            <person name="Lozovsky E."/>
            <person name="Lu J."/>
            <person name="Luo M."/>
            <person name="Machado C.A."/>
            <person name="Makalowski W."/>
            <person name="Marzo M."/>
            <person name="Matsuda M."/>
            <person name="Matzkin L."/>
            <person name="McAllister B."/>
            <person name="McBride C.S."/>
            <person name="McKernan B."/>
            <person name="McKernan K."/>
            <person name="Mendez-Lago M."/>
            <person name="Minx P."/>
            <person name="Mollenhauer M.U."/>
            <person name="Montooth K."/>
            <person name="Mount S.M."/>
            <person name="Mu X."/>
            <person name="Myers E."/>
            <person name="Negre B."/>
            <person name="Newfeld S."/>
            <person name="Nielsen R."/>
            <person name="Noor M.A."/>
            <person name="O'Grady P."/>
            <person name="Pachter L."/>
            <person name="Papaceit M."/>
            <person name="Parisi M.J."/>
            <person name="Parisi M."/>
            <person name="Parts L."/>
            <person name="Pedersen J.S."/>
            <person name="Pesole G."/>
            <person name="Phillippy A.M."/>
            <person name="Ponting C.P."/>
            <person name="Pop M."/>
            <person name="Porcelli D."/>
            <person name="Powell J.R."/>
            <person name="Prohaska S."/>
            <person name="Pruitt K."/>
            <person name="Puig M."/>
            <person name="Quesneville H."/>
            <person name="Ram K.R."/>
            <person name="Rand D."/>
            <person name="Rasmussen M.D."/>
            <person name="Reed L.K."/>
            <person name="Reenan R."/>
            <person name="Reily A."/>
            <person name="Remington K.A."/>
            <person name="Rieger T.T."/>
            <person name="Ritchie M.G."/>
            <person name="Robin C."/>
            <person name="Rogers Y.H."/>
            <person name="Rohde C."/>
            <person name="Rozas J."/>
            <person name="Rubenfield M.J."/>
            <person name="Ruiz A."/>
            <person name="Russo S."/>
            <person name="Salzberg S.L."/>
            <person name="Sanchez-Gracia A."/>
            <person name="Saranga D.J."/>
            <person name="Sato H."/>
            <person name="Schaeffer S.W."/>
            <person name="Schatz M.C."/>
            <person name="Schlenke T."/>
            <person name="Schwartz R."/>
            <person name="Segarra C."/>
            <person name="Singh R.S."/>
            <person name="Sirot L."/>
            <person name="Sirota M."/>
            <person name="Sisneros N.B."/>
            <person name="Smith C.D."/>
            <person name="Smith T.F."/>
            <person name="Spieth J."/>
            <person name="Stage D.E."/>
            <person name="Stark A."/>
            <person name="Stephan W."/>
            <person name="Strausberg R.L."/>
            <person name="Strempel S."/>
            <person name="Sturgill D."/>
            <person name="Sutton G."/>
            <person name="Sutton G.G."/>
            <person name="Tao W."/>
            <person name="Teichmann S."/>
            <person name="Tobari Y.N."/>
            <person name="Tomimura Y."/>
            <person name="Tsolas J.M."/>
            <person name="Valente V.L."/>
            <person name="Venter E."/>
            <person name="Venter J.C."/>
            <person name="Vicario S."/>
            <person name="Vieira F.G."/>
            <person name="Vilella A.J."/>
            <person name="Villasante A."/>
            <person name="Walenz B."/>
            <person name="Wang J."/>
            <person name="Wasserman M."/>
            <person name="Watts T."/>
            <person name="Wilson D."/>
            <person name="Wilson R.K."/>
            <person name="Wing R.A."/>
            <person name="Wolfner M.F."/>
            <person name="Wong A."/>
            <person name="Wong G.K."/>
            <person name="Wu C.I."/>
            <person name="Wu G."/>
            <person name="Yamamoto D."/>
            <person name="Yang H.P."/>
            <person name="Yang S.P."/>
            <person name="Yorke J.A."/>
            <person name="Yoshida K."/>
            <person name="Zdobnov E."/>
            <person name="Zhang P."/>
            <person name="Zhang Y."/>
            <person name="Zimin A.V."/>
            <person name="Baldwin J."/>
            <person name="Abdouelleil A."/>
            <person name="Abdulkadir J."/>
            <person name="Abebe A."/>
            <person name="Abera B."/>
            <person name="Abreu J."/>
            <person name="Acer S.C."/>
            <person name="Aftuck L."/>
            <person name="Alexander A."/>
            <person name="An P."/>
            <person name="Anderson E."/>
            <person name="Anderson S."/>
            <person name="Arachi H."/>
            <person name="Azer M."/>
            <person name="Bachantsang P."/>
            <person name="Barry A."/>
            <person name="Bayul T."/>
            <person name="Berlin A."/>
            <person name="Bessette D."/>
            <person name="Bloom T."/>
            <person name="Blye J."/>
            <person name="Boguslavskiy L."/>
            <person name="Bonnet C."/>
            <person name="Boukhgalter B."/>
            <person name="Bourzgui I."/>
            <person name="Brown A."/>
            <person name="Cahill P."/>
            <person name="Channer S."/>
            <person name="Cheshatsang Y."/>
            <person name="Chuda L."/>
            <person name="Citroen M."/>
            <person name="Collymore A."/>
            <person name="Cooke P."/>
            <person name="Costello M."/>
            <person name="D'Aco K."/>
            <person name="Daza R."/>
            <person name="De Haan G."/>
            <person name="DeGray S."/>
            <person name="DeMaso C."/>
            <person name="Dhargay N."/>
            <person name="Dooley K."/>
            <person name="Dooley E."/>
            <person name="Doricent M."/>
            <person name="Dorje P."/>
            <person name="Dorjee K."/>
            <person name="Dupes A."/>
            <person name="Elong R."/>
            <person name="Falk J."/>
            <person name="Farina A."/>
            <person name="Faro S."/>
            <person name="Ferguson D."/>
            <person name="Fisher S."/>
            <person name="Foley C.D."/>
            <person name="Franke A."/>
            <person name="Friedrich D."/>
            <person name="Gadbois L."/>
            <person name="Gearin G."/>
            <person name="Gearin C.R."/>
            <person name="Giannoukos G."/>
            <person name="Goode T."/>
            <person name="Graham J."/>
            <person name="Grandbois E."/>
            <person name="Grewal S."/>
            <person name="Gyaltsen K."/>
            <person name="Hafez N."/>
            <person name="Hagos B."/>
            <person name="Hall J."/>
            <person name="Henson C."/>
            <person name="Hollinger A."/>
            <person name="Honan T."/>
            <person name="Huard M.D."/>
            <person name="Hughes L."/>
            <person name="Hurhula B."/>
            <person name="Husby M.E."/>
            <person name="Kamat A."/>
            <person name="Kanga B."/>
            <person name="Kashin S."/>
            <person name="Khazanovich D."/>
            <person name="Kisner P."/>
            <person name="Lance K."/>
            <person name="Lara M."/>
            <person name="Lee W."/>
            <person name="Lennon N."/>
            <person name="Letendre F."/>
            <person name="LeVine R."/>
            <person name="Lipovsky A."/>
            <person name="Liu X."/>
            <person name="Liu J."/>
            <person name="Liu S."/>
            <person name="Lokyitsang T."/>
            <person name="Lokyitsang Y."/>
            <person name="Lubonja R."/>
            <person name="Lui A."/>
            <person name="MacDonald P."/>
            <person name="Magnisalis V."/>
            <person name="Maru K."/>
            <person name="Matthews C."/>
            <person name="McCusker W."/>
            <person name="McDonough S."/>
            <person name="Mehta T."/>
            <person name="Meldrim J."/>
            <person name="Meneus L."/>
            <person name="Mihai O."/>
            <person name="Mihalev A."/>
            <person name="Mihova T."/>
            <person name="Mittelman R."/>
            <person name="Mlenga V."/>
            <person name="Montmayeur A."/>
            <person name="Mulrain L."/>
            <person name="Navidi A."/>
            <person name="Naylor J."/>
            <person name="Negash T."/>
            <person name="Nguyen T."/>
            <person name="Nguyen N."/>
            <person name="Nicol R."/>
            <person name="Norbu C."/>
            <person name="Norbu N."/>
            <person name="Novod N."/>
            <person name="O'Neill B."/>
            <person name="Osman S."/>
            <person name="Markiewicz E."/>
            <person name="Oyono O.L."/>
            <person name="Patti C."/>
            <person name="Phunkhang P."/>
            <person name="Pierre F."/>
            <person name="Priest M."/>
            <person name="Raghuraman S."/>
            <person name="Rege F."/>
            <person name="Reyes R."/>
            <person name="Rise C."/>
            <person name="Rogov P."/>
            <person name="Ross K."/>
            <person name="Ryan E."/>
            <person name="Settipalli S."/>
            <person name="Shea T."/>
            <person name="Sherpa N."/>
            <person name="Shi L."/>
            <person name="Shih D."/>
            <person name="Sparrow T."/>
            <person name="Spaulding J."/>
            <person name="Stalker J."/>
            <person name="Stange-Thomann N."/>
            <person name="Stavropoulos S."/>
            <person name="Stone C."/>
            <person name="Strader C."/>
            <person name="Tesfaye S."/>
            <person name="Thomson T."/>
            <person name="Thoulutsang Y."/>
            <person name="Thoulutsang D."/>
            <person name="Topham K."/>
            <person name="Topping I."/>
            <person name="Tsamla T."/>
            <person name="Vassiliev H."/>
            <person name="Vo A."/>
            <person name="Wangchuk T."/>
            <person name="Wangdi T."/>
            <person name="Weiand M."/>
            <person name="Wilkinson J."/>
            <person name="Wilson A."/>
            <person name="Yadav S."/>
            <person name="Young G."/>
            <person name="Yu Q."/>
            <person name="Zembek L."/>
            <person name="Zhong D."/>
            <person name="Zimmer A."/>
            <person name="Zwirko Z."/>
            <person name="Jaffe D.B."/>
            <person name="Alvarez P."/>
            <person name="Brockman W."/>
            <person name="Butler J."/>
            <person name="Chin C."/>
            <person name="Gnerre S."/>
            <person name="Grabherr M."/>
            <person name="Kleber M."/>
            <person name="Mauceli E."/>
            <person name="MacCallum I."/>
        </authorList>
    </citation>
    <scope>NUCLEOTIDE SEQUENCE [LARGE SCALE GENOMIC DNA]</scope>
    <source>
        <strain evidence="4">Tucson 15010-1051.87</strain>
    </source>
</reference>
<evidence type="ECO:0000313" key="4">
    <source>
        <dbReference type="Proteomes" id="UP000008792"/>
    </source>
</evidence>
<dbReference type="EMBL" id="CH940651">
    <property type="protein sequence ID" value="KRF82265.1"/>
    <property type="molecule type" value="Genomic_DNA"/>
</dbReference>
<protein>
    <submittedName>
        <fullName evidence="3">Uncharacterized protein</fullName>
    </submittedName>
</protein>
<sequence>MNKNKQSQLNTGRVRSLGLLDKTLPLTAATIPQLRNRRQFQFNGMQFETNPLSLHMPRGGLDGDAGDGRFPATDDRRESSPYQTFKTSSPPSAISRVNALRSFANGVGGGNDMASPRVVPQLAASQPHLQRQPEERITWRADNDNGYNQAGGEDAYAYNNDNGGYTHNNNNNNNNNSYSSSYNIKTSSSYNNNNNNNSIKASSSYNNNTNTMKTNSSYANNNALKTSSTYNSNLDGNNQIEDILNNNQPAHKEELLIPPRIYSRPLKLNAFRFGQMRAGGSFNAAAVNHSMDYITLTGFLLGYLTSNVLFFLCWYFSWLKGQVVKLRRHFLGHANLWEFFDFEDTTRYTMQTKLLLAPIILGCSILYCVVNILHLLIKLVRSDVPRTVVDFVQRIARSHWP</sequence>
<keyword evidence="2" id="KW-1133">Transmembrane helix</keyword>
<evidence type="ECO:0000313" key="3">
    <source>
        <dbReference type="EMBL" id="KRF82265.1"/>
    </source>
</evidence>
<feature type="compositionally biased region" description="Polar residues" evidence="1">
    <location>
        <begin position="80"/>
        <end position="92"/>
    </location>
</feature>
<keyword evidence="2" id="KW-0472">Membrane</keyword>